<protein>
    <submittedName>
        <fullName evidence="1">Disulfide oxidoreductase</fullName>
    </submittedName>
</protein>
<evidence type="ECO:0000313" key="1">
    <source>
        <dbReference type="EMBL" id="AIF68224.1"/>
    </source>
</evidence>
<proteinExistence type="predicted"/>
<dbReference type="EMBL" id="CP008876">
    <property type="protein sequence ID" value="AIF68224.1"/>
    <property type="molecule type" value="Genomic_DNA"/>
</dbReference>
<dbReference type="PIRSF" id="PIRSF010603">
    <property type="entry name" value="UCP010603"/>
    <property type="match status" value="1"/>
</dbReference>
<gene>
    <name evidence="1" type="ORF">GZ22_17355</name>
</gene>
<dbReference type="HOGENOM" id="CLU_151124_0_0_9"/>
<dbReference type="KEGG" id="tap:GZ22_17355"/>
<dbReference type="InterPro" id="IPR038218">
    <property type="entry name" value="YuzD-like_sp"/>
</dbReference>
<sequence>MTTNITVYGADIICASCVNAPSSKDTYEWLQAALARKFENKQFQFEYIDINEPPEVEKHKQFSAKVIEEDLFYPVVLVNGEIAGEGIISLKAVTKAVETVSAT</sequence>
<dbReference type="SUPFAM" id="SSF52833">
    <property type="entry name" value="Thioredoxin-like"/>
    <property type="match status" value="1"/>
</dbReference>
<organism evidence="1 2">
    <name type="scientific">Terribacillus saccharophilus</name>
    <dbReference type="NCBI Taxonomy" id="361277"/>
    <lineage>
        <taxon>Bacteria</taxon>
        <taxon>Bacillati</taxon>
        <taxon>Bacillota</taxon>
        <taxon>Bacilli</taxon>
        <taxon>Bacillales</taxon>
        <taxon>Bacillaceae</taxon>
        <taxon>Terribacillus</taxon>
    </lineage>
</organism>
<dbReference type="AlphaFoldDB" id="A0A075LPG6"/>
<name>A0A075LPG6_9BACI</name>
<dbReference type="OrthoDB" id="2389679at2"/>
<evidence type="ECO:0000313" key="2">
    <source>
        <dbReference type="Proteomes" id="UP000027980"/>
    </source>
</evidence>
<dbReference type="GeneID" id="34223043"/>
<dbReference type="RefSeq" id="WP_038564955.1">
    <property type="nucleotide sequence ID" value="NZ_CP008876.1"/>
</dbReference>
<dbReference type="Proteomes" id="UP000027980">
    <property type="component" value="Chromosome"/>
</dbReference>
<dbReference type="Pfam" id="PF07315">
    <property type="entry name" value="DUF1462"/>
    <property type="match status" value="1"/>
</dbReference>
<dbReference type="InterPro" id="IPR009190">
    <property type="entry name" value="DUF1462"/>
</dbReference>
<reference evidence="1 2" key="1">
    <citation type="submission" date="2014-07" db="EMBL/GenBank/DDBJ databases">
        <title>Complete genome sequence of a moderately halophilic bacterium Terribacillus aidingensis MP602, isolated from Cryptomeria fortunei in Tianmu mountain in China.</title>
        <authorList>
            <person name="Wang Y."/>
            <person name="Lu P."/>
            <person name="Zhang L."/>
        </authorList>
    </citation>
    <scope>NUCLEOTIDE SEQUENCE [LARGE SCALE GENOMIC DNA]</scope>
    <source>
        <strain evidence="1 2">MP602</strain>
    </source>
</reference>
<accession>A0A075LPG6</accession>
<dbReference type="InterPro" id="IPR036249">
    <property type="entry name" value="Thioredoxin-like_sf"/>
</dbReference>
<dbReference type="Gene3D" id="3.40.30.30">
    <property type="entry name" value="Hypothetical protein sa0798"/>
    <property type="match status" value="1"/>
</dbReference>